<dbReference type="RefSeq" id="WP_092010824.1">
    <property type="nucleotide sequence ID" value="NZ_FOXH01000001.1"/>
</dbReference>
<dbReference type="PROSITE" id="PS51257">
    <property type="entry name" value="PROKAR_LIPOPROTEIN"/>
    <property type="match status" value="1"/>
</dbReference>
<sequence length="428" mass="48087">MRSKLFCIACLSVMIGCCANSFGQDTLSLTLPQAEQRFLQKNFVLLAQKFNVNLAEAAVEQAKLWDNPNLQVELNAYNPNTGGVFPLTNATGDPNNPSGGAYMFQLQQMINLAGRRSKLVSLSQTGVELQQAAFQDLMRSLRFQLAQSFGNLSTEQKQMKMLQLEEKQISTLLTAFKAQLTLGVIPEYEVTRLELEQKNLGSAVKNLSDQISQDQATLRILLVQNGQTYIEGVIEDKQEVSPLPSLNQLLESAYANRPDLQVADKSVLYNKQNLTYQKALATPRLMLGADYQRFGSAYPSFWGLQAAMDLPWKNRNQGNIQAAKIGIEQSGQNLNQAKLQVEQDVTSAYQQLQHTLALKSTFTPDYIQRIQEVSKNATDNYAKRTIDLISFIDKIRAYKDAQLNMIDLDNQLFQTQQQINFVTNTKTF</sequence>
<dbReference type="AlphaFoldDB" id="A0A1I5MBF5"/>
<dbReference type="InterPro" id="IPR010131">
    <property type="entry name" value="MdtP/NodT-like"/>
</dbReference>
<dbReference type="InterPro" id="IPR003423">
    <property type="entry name" value="OMP_efflux"/>
</dbReference>
<dbReference type="EMBL" id="FOXH01000001">
    <property type="protein sequence ID" value="SFP06667.1"/>
    <property type="molecule type" value="Genomic_DNA"/>
</dbReference>
<dbReference type="GO" id="GO:0015562">
    <property type="term" value="F:efflux transmembrane transporter activity"/>
    <property type="evidence" value="ECO:0007669"/>
    <property type="project" value="InterPro"/>
</dbReference>
<evidence type="ECO:0000313" key="3">
    <source>
        <dbReference type="EMBL" id="SFP06667.1"/>
    </source>
</evidence>
<name>A0A1I5MBF5_9BACT</name>
<accession>A0A1I5MBF5</accession>
<feature type="signal peptide" evidence="2">
    <location>
        <begin position="1"/>
        <end position="19"/>
    </location>
</feature>
<dbReference type="PANTHER" id="PTHR30203">
    <property type="entry name" value="OUTER MEMBRANE CATION EFFLUX PROTEIN"/>
    <property type="match status" value="1"/>
</dbReference>
<dbReference type="PANTHER" id="PTHR30203:SF23">
    <property type="entry name" value="OUTER MEMBRANE EFFLUX PROTEIN"/>
    <property type="match status" value="1"/>
</dbReference>
<dbReference type="STRING" id="1079859.SAMN04515674_101217"/>
<gene>
    <name evidence="3" type="ORF">SAMN04515674_101217</name>
</gene>
<proteinExistence type="inferred from homology"/>
<keyword evidence="4" id="KW-1185">Reference proteome</keyword>
<dbReference type="SUPFAM" id="SSF56954">
    <property type="entry name" value="Outer membrane efflux proteins (OEP)"/>
    <property type="match status" value="1"/>
</dbReference>
<evidence type="ECO:0000313" key="4">
    <source>
        <dbReference type="Proteomes" id="UP000199306"/>
    </source>
</evidence>
<evidence type="ECO:0000256" key="2">
    <source>
        <dbReference type="SAM" id="SignalP"/>
    </source>
</evidence>
<dbReference type="Gene3D" id="1.20.1600.10">
    <property type="entry name" value="Outer membrane efflux proteins (OEP)"/>
    <property type="match status" value="1"/>
</dbReference>
<dbReference type="Proteomes" id="UP000199306">
    <property type="component" value="Unassembled WGS sequence"/>
</dbReference>
<feature type="chain" id="PRO_5011768166" evidence="2">
    <location>
        <begin position="20"/>
        <end position="428"/>
    </location>
</feature>
<protein>
    <submittedName>
        <fullName evidence="3">Outer membrane protein, cobalt-zinc-cadmium efflux system</fullName>
    </submittedName>
</protein>
<dbReference type="OrthoDB" id="9791261at2"/>
<reference evidence="3 4" key="1">
    <citation type="submission" date="2016-10" db="EMBL/GenBank/DDBJ databases">
        <authorList>
            <person name="de Groot N.N."/>
        </authorList>
    </citation>
    <scope>NUCLEOTIDE SEQUENCE [LARGE SCALE GENOMIC DNA]</scope>
    <source>
        <strain evidence="4">E92,LMG 26720,CCM 7988</strain>
    </source>
</reference>
<comment type="similarity">
    <text evidence="1">Belongs to the outer membrane factor (OMF) (TC 1.B.17) family.</text>
</comment>
<keyword evidence="2" id="KW-0732">Signal</keyword>
<dbReference type="Pfam" id="PF02321">
    <property type="entry name" value="OEP"/>
    <property type="match status" value="2"/>
</dbReference>
<evidence type="ECO:0000256" key="1">
    <source>
        <dbReference type="ARBA" id="ARBA00007613"/>
    </source>
</evidence>
<organism evidence="3 4">
    <name type="scientific">Pseudarcicella hirudinis</name>
    <dbReference type="NCBI Taxonomy" id="1079859"/>
    <lineage>
        <taxon>Bacteria</taxon>
        <taxon>Pseudomonadati</taxon>
        <taxon>Bacteroidota</taxon>
        <taxon>Cytophagia</taxon>
        <taxon>Cytophagales</taxon>
        <taxon>Flectobacillaceae</taxon>
        <taxon>Pseudarcicella</taxon>
    </lineage>
</organism>